<gene>
    <name evidence="1" type="ORF">B5F24_14445</name>
</gene>
<reference evidence="2" key="1">
    <citation type="submission" date="2017-04" db="EMBL/GenBank/DDBJ databases">
        <title>Function of individual gut microbiota members based on whole genome sequencing of pure cultures obtained from chicken caecum.</title>
        <authorList>
            <person name="Medvecky M."/>
            <person name="Cejkova D."/>
            <person name="Polansky O."/>
            <person name="Karasova D."/>
            <person name="Kubasova T."/>
            <person name="Cizek A."/>
            <person name="Rychlik I."/>
        </authorList>
    </citation>
    <scope>NUCLEOTIDE SEQUENCE [LARGE SCALE GENOMIC DNA]</scope>
    <source>
        <strain evidence="2">An189</strain>
    </source>
</reference>
<dbReference type="Proteomes" id="UP000196587">
    <property type="component" value="Unassembled WGS sequence"/>
</dbReference>
<evidence type="ECO:0000313" key="2">
    <source>
        <dbReference type="Proteomes" id="UP000196587"/>
    </source>
</evidence>
<accession>A0A1Y4JP21</accession>
<evidence type="ECO:0000313" key="1">
    <source>
        <dbReference type="EMBL" id="OUP32529.1"/>
    </source>
</evidence>
<proteinExistence type="predicted"/>
<comment type="caution">
    <text evidence="1">The sequence shown here is derived from an EMBL/GenBank/DDBJ whole genome shotgun (WGS) entry which is preliminary data.</text>
</comment>
<protein>
    <submittedName>
        <fullName evidence="1">Uncharacterized protein</fullName>
    </submittedName>
</protein>
<name>A0A1Y4JP21_9BACE</name>
<dbReference type="RefSeq" id="WP_143269497.1">
    <property type="nucleotide sequence ID" value="NZ_NFKE01000012.1"/>
</dbReference>
<dbReference type="EMBL" id="NFKE01000012">
    <property type="protein sequence ID" value="OUP32529.1"/>
    <property type="molecule type" value="Genomic_DNA"/>
</dbReference>
<dbReference type="AlphaFoldDB" id="A0A1Y4JP21"/>
<organism evidence="1 2">
    <name type="scientific">Bacteroides clarus</name>
    <dbReference type="NCBI Taxonomy" id="626929"/>
    <lineage>
        <taxon>Bacteria</taxon>
        <taxon>Pseudomonadati</taxon>
        <taxon>Bacteroidota</taxon>
        <taxon>Bacteroidia</taxon>
        <taxon>Bacteroidales</taxon>
        <taxon>Bacteroidaceae</taxon>
        <taxon>Bacteroides</taxon>
    </lineage>
</organism>
<sequence>MACNCRERITKMIREQLGDPLANIRGVICFGKDGVVQFKPTVAITYRKKKKDGSLCKTQSEMELSYEYCPFCGHKFEEDKENKENKKENKQ</sequence>